<proteinExistence type="predicted"/>
<evidence type="ECO:0000313" key="3">
    <source>
        <dbReference type="Proteomes" id="UP000233551"/>
    </source>
</evidence>
<dbReference type="AlphaFoldDB" id="A0A2I0L3K7"/>
<comment type="caution">
    <text evidence="2">The sequence shown here is derived from an EMBL/GenBank/DDBJ whole genome shotgun (WGS) entry which is preliminary data.</text>
</comment>
<protein>
    <submittedName>
        <fullName evidence="2">Uncharacterized protein</fullName>
    </submittedName>
</protein>
<feature type="coiled-coil region" evidence="1">
    <location>
        <begin position="83"/>
        <end position="146"/>
    </location>
</feature>
<reference evidence="2 3" key="1">
    <citation type="submission" date="2017-11" db="EMBL/GenBank/DDBJ databases">
        <title>De-novo sequencing of pomegranate (Punica granatum L.) genome.</title>
        <authorList>
            <person name="Akparov Z."/>
            <person name="Amiraslanov A."/>
            <person name="Hajiyeva S."/>
            <person name="Abbasov M."/>
            <person name="Kaur K."/>
            <person name="Hamwieh A."/>
            <person name="Solovyev V."/>
            <person name="Salamov A."/>
            <person name="Braich B."/>
            <person name="Kosarev P."/>
            <person name="Mahmoud A."/>
            <person name="Hajiyev E."/>
            <person name="Babayeva S."/>
            <person name="Izzatullayeva V."/>
            <person name="Mammadov A."/>
            <person name="Mammadov A."/>
            <person name="Sharifova S."/>
            <person name="Ojaghi J."/>
            <person name="Eynullazada K."/>
            <person name="Bayramov B."/>
            <person name="Abdulazimova A."/>
            <person name="Shahmuradov I."/>
        </authorList>
    </citation>
    <scope>NUCLEOTIDE SEQUENCE [LARGE SCALE GENOMIC DNA]</scope>
    <source>
        <strain evidence="3">cv. AG2017</strain>
        <tissue evidence="2">Leaf</tissue>
    </source>
</reference>
<dbReference type="EMBL" id="PGOL01000196">
    <property type="protein sequence ID" value="PKI74726.1"/>
    <property type="molecule type" value="Genomic_DNA"/>
</dbReference>
<gene>
    <name evidence="2" type="ORF">CRG98_005053</name>
</gene>
<dbReference type="Proteomes" id="UP000233551">
    <property type="component" value="Unassembled WGS sequence"/>
</dbReference>
<evidence type="ECO:0000256" key="1">
    <source>
        <dbReference type="SAM" id="Coils"/>
    </source>
</evidence>
<accession>A0A2I0L3K7</accession>
<name>A0A2I0L3K7_PUNGR</name>
<keyword evidence="1" id="KW-0175">Coiled coil</keyword>
<evidence type="ECO:0000313" key="2">
    <source>
        <dbReference type="EMBL" id="PKI74726.1"/>
    </source>
</evidence>
<keyword evidence="3" id="KW-1185">Reference proteome</keyword>
<sequence>MGILNAAIYIKFCQFCRMSFEEIRKSQGVLDDDGTSIPTTRLTEVEMLAMAAGGWNKKCRIYGLSYLADLPLSGLGSDIASSSRGFEEEINNMRRTADELNATMPAQVEHERNLRAASERDLQRELKKLRRSNKSTLKLLDEQKEMFA</sequence>
<organism evidence="2 3">
    <name type="scientific">Punica granatum</name>
    <name type="common">Pomegranate</name>
    <dbReference type="NCBI Taxonomy" id="22663"/>
    <lineage>
        <taxon>Eukaryota</taxon>
        <taxon>Viridiplantae</taxon>
        <taxon>Streptophyta</taxon>
        <taxon>Embryophyta</taxon>
        <taxon>Tracheophyta</taxon>
        <taxon>Spermatophyta</taxon>
        <taxon>Magnoliopsida</taxon>
        <taxon>eudicotyledons</taxon>
        <taxon>Gunneridae</taxon>
        <taxon>Pentapetalae</taxon>
        <taxon>rosids</taxon>
        <taxon>malvids</taxon>
        <taxon>Myrtales</taxon>
        <taxon>Lythraceae</taxon>
        <taxon>Punica</taxon>
    </lineage>
</organism>